<accession>A0A0D2FMQ5</accession>
<dbReference type="PANTHER" id="PTHR33112">
    <property type="entry name" value="DOMAIN PROTEIN, PUTATIVE-RELATED"/>
    <property type="match status" value="1"/>
</dbReference>
<dbReference type="Proteomes" id="UP000054266">
    <property type="component" value="Unassembled WGS sequence"/>
</dbReference>
<evidence type="ECO:0000259" key="2">
    <source>
        <dbReference type="Pfam" id="PF06985"/>
    </source>
</evidence>
<keyword evidence="4" id="KW-1185">Reference proteome</keyword>
<dbReference type="AlphaFoldDB" id="A0A0D2FMQ5"/>
<proteinExistence type="predicted"/>
<dbReference type="HOGENOM" id="CLU_021801_0_0_1"/>
<gene>
    <name evidence="3" type="ORF">PV04_05315</name>
</gene>
<organism evidence="3 4">
    <name type="scientific">Phialophora macrospora</name>
    <dbReference type="NCBI Taxonomy" id="1851006"/>
    <lineage>
        <taxon>Eukaryota</taxon>
        <taxon>Fungi</taxon>
        <taxon>Dikarya</taxon>
        <taxon>Ascomycota</taxon>
        <taxon>Pezizomycotina</taxon>
        <taxon>Eurotiomycetes</taxon>
        <taxon>Chaetothyriomycetidae</taxon>
        <taxon>Chaetothyriales</taxon>
        <taxon>Herpotrichiellaceae</taxon>
        <taxon>Phialophora</taxon>
    </lineage>
</organism>
<reference evidence="3 4" key="1">
    <citation type="submission" date="2015-01" db="EMBL/GenBank/DDBJ databases">
        <title>The Genome Sequence of Capronia semiimmersa CBS27337.</title>
        <authorList>
            <consortium name="The Broad Institute Genomics Platform"/>
            <person name="Cuomo C."/>
            <person name="de Hoog S."/>
            <person name="Gorbushina A."/>
            <person name="Stielow B."/>
            <person name="Teixiera M."/>
            <person name="Abouelleil A."/>
            <person name="Chapman S.B."/>
            <person name="Priest M."/>
            <person name="Young S.K."/>
            <person name="Wortman J."/>
            <person name="Nusbaum C."/>
            <person name="Birren B."/>
        </authorList>
    </citation>
    <scope>NUCLEOTIDE SEQUENCE [LARGE SCALE GENOMIC DNA]</scope>
    <source>
        <strain evidence="3 4">CBS 27337</strain>
    </source>
</reference>
<dbReference type="InterPro" id="IPR010730">
    <property type="entry name" value="HET"/>
</dbReference>
<name>A0A0D2FMQ5_9EURO</name>
<feature type="domain" description="Heterokaryon incompatibility" evidence="2">
    <location>
        <begin position="249"/>
        <end position="384"/>
    </location>
</feature>
<evidence type="ECO:0000313" key="4">
    <source>
        <dbReference type="Proteomes" id="UP000054266"/>
    </source>
</evidence>
<evidence type="ECO:0000256" key="1">
    <source>
        <dbReference type="SAM" id="MobiDB-lite"/>
    </source>
</evidence>
<dbReference type="PANTHER" id="PTHR33112:SF12">
    <property type="entry name" value="HETEROKARYON INCOMPATIBILITY DOMAIN-CONTAINING PROTEIN"/>
    <property type="match status" value="1"/>
</dbReference>
<sequence length="778" mass="88647">MSKKSLLCLKCRGTGHIASKCKQEYDGDYYDWFVSSERASFETDFAKSNQRLCKRCSDLDLVHLLEQDIPWETALERGEHHKWGTYTRNLGKAGKVRFRKDCPLCRCLFALTPTPESDDQHILMLPNWNMNRLEGGVAMNTPEKRRSARGILLTLARPDDVDFSKDSILDRGDCLTIVQEDLSDKKCALGGRRIASTINFDLIHQWLAGCSRLHPITCMPMWNEGLRMIRLVDVDARAVVHHPGTPCDYIALSYVLGGVDQIVCKPGPLPERLPPTIEDSINLVRRLGKRYLWVDTLCIDQSESKEKYGQINKMDIIYRGAYATVVSLSGTSADSGLPRLSRHARCTPQLSCRIGGKTLVTLMPTLSQQIFTCSWGTRAWTLQEALLSRRCIYLSDQQMYFECNAMQCCESIDESHSWIHNSLRDTQFLVDGHLEPVVGAGVLRSPFTGTSKSIGSDRLQMYIVLTNLYNYRYMTYQSDALNAFSGILQYLNEVAYPRGFFWGLPLEDFNWALSWVSRGAVERRNGFPSWSWAGWQGRKWGGEVFDTRNPHKWSTFLHVLKLSCGELQPLFKAEHHLQEVDSGTVDAPDDHLLRAARTSLPPSQPQSNHESLNAQLLVIEGITLTFHPDCSDACDYDADGYVYYEQVIQRPGDDVYPVYCLLHALGYDEELERLSAVHAPHSFLLLGRQRHQGWEWFTLMALKVLTERGEADPNQEEQNPEGKRYMEVDTGGNERMERPDSQTEIMTRGTVVHLMVPEEDISRVMLVLRPEKKRIFLA</sequence>
<dbReference type="Pfam" id="PF06985">
    <property type="entry name" value="HET"/>
    <property type="match status" value="1"/>
</dbReference>
<protein>
    <recommendedName>
        <fullName evidence="2">Heterokaryon incompatibility domain-containing protein</fullName>
    </recommendedName>
</protein>
<evidence type="ECO:0000313" key="3">
    <source>
        <dbReference type="EMBL" id="KIW69438.1"/>
    </source>
</evidence>
<dbReference type="EMBL" id="KN846958">
    <property type="protein sequence ID" value="KIW69438.1"/>
    <property type="molecule type" value="Genomic_DNA"/>
</dbReference>
<feature type="region of interest" description="Disordered" evidence="1">
    <location>
        <begin position="709"/>
        <end position="738"/>
    </location>
</feature>
<dbReference type="STRING" id="5601.A0A0D2FMQ5"/>
<feature type="compositionally biased region" description="Basic and acidic residues" evidence="1">
    <location>
        <begin position="720"/>
        <end position="738"/>
    </location>
</feature>